<feature type="region of interest" description="Disordered" evidence="1">
    <location>
        <begin position="1"/>
        <end position="23"/>
    </location>
</feature>
<protein>
    <submittedName>
        <fullName evidence="2">Uncharacterized protein</fullName>
    </submittedName>
</protein>
<dbReference type="EMBL" id="GBXM01006642">
    <property type="protein sequence ID" value="JAI01936.1"/>
    <property type="molecule type" value="Transcribed_RNA"/>
</dbReference>
<proteinExistence type="predicted"/>
<organism evidence="2">
    <name type="scientific">Anguilla anguilla</name>
    <name type="common">European freshwater eel</name>
    <name type="synonym">Muraena anguilla</name>
    <dbReference type="NCBI Taxonomy" id="7936"/>
    <lineage>
        <taxon>Eukaryota</taxon>
        <taxon>Metazoa</taxon>
        <taxon>Chordata</taxon>
        <taxon>Craniata</taxon>
        <taxon>Vertebrata</taxon>
        <taxon>Euteleostomi</taxon>
        <taxon>Actinopterygii</taxon>
        <taxon>Neopterygii</taxon>
        <taxon>Teleostei</taxon>
        <taxon>Anguilliformes</taxon>
        <taxon>Anguillidae</taxon>
        <taxon>Anguilla</taxon>
    </lineage>
</organism>
<sequence length="23" mass="2399">MPGVSIATAHAPNSYSKKPKEAN</sequence>
<reference evidence="2" key="2">
    <citation type="journal article" date="2015" name="Fish Shellfish Immunol.">
        <title>Early steps in the European eel (Anguilla anguilla)-Vibrio vulnificus interaction in the gills: Role of the RtxA13 toxin.</title>
        <authorList>
            <person name="Callol A."/>
            <person name="Pajuelo D."/>
            <person name="Ebbesson L."/>
            <person name="Teles M."/>
            <person name="MacKenzie S."/>
            <person name="Amaro C."/>
        </authorList>
    </citation>
    <scope>NUCLEOTIDE SEQUENCE</scope>
</reference>
<reference evidence="2" key="1">
    <citation type="submission" date="2014-11" db="EMBL/GenBank/DDBJ databases">
        <authorList>
            <person name="Amaro Gonzalez C."/>
        </authorList>
    </citation>
    <scope>NUCLEOTIDE SEQUENCE</scope>
</reference>
<accession>A0A0E9XJC3</accession>
<dbReference type="AlphaFoldDB" id="A0A0E9XJC3"/>
<evidence type="ECO:0000256" key="1">
    <source>
        <dbReference type="SAM" id="MobiDB-lite"/>
    </source>
</evidence>
<evidence type="ECO:0000313" key="2">
    <source>
        <dbReference type="EMBL" id="JAI01936.1"/>
    </source>
</evidence>
<name>A0A0E9XJC3_ANGAN</name>